<evidence type="ECO:0000256" key="1">
    <source>
        <dbReference type="SAM" id="MobiDB-lite"/>
    </source>
</evidence>
<evidence type="ECO:0000313" key="2">
    <source>
        <dbReference type="EMBL" id="KAL2509565.1"/>
    </source>
</evidence>
<protein>
    <submittedName>
        <fullName evidence="2">Uncharacterized protein</fullName>
    </submittedName>
</protein>
<name>A0ABD1T9Z5_9LAMI</name>
<proteinExistence type="predicted"/>
<accession>A0ABD1T9Z5</accession>
<comment type="caution">
    <text evidence="2">The sequence shown here is derived from an EMBL/GenBank/DDBJ whole genome shotgun (WGS) entry which is preliminary data.</text>
</comment>
<reference evidence="3" key="1">
    <citation type="submission" date="2024-07" db="EMBL/GenBank/DDBJ databases">
        <title>Two chromosome-level genome assemblies of Korean endemic species Abeliophyllum distichum and Forsythia ovata (Oleaceae).</title>
        <authorList>
            <person name="Jang H."/>
        </authorList>
    </citation>
    <scope>NUCLEOTIDE SEQUENCE [LARGE SCALE GENOMIC DNA]</scope>
</reference>
<gene>
    <name evidence="2" type="ORF">Fot_33212</name>
</gene>
<organism evidence="2 3">
    <name type="scientific">Forsythia ovata</name>
    <dbReference type="NCBI Taxonomy" id="205694"/>
    <lineage>
        <taxon>Eukaryota</taxon>
        <taxon>Viridiplantae</taxon>
        <taxon>Streptophyta</taxon>
        <taxon>Embryophyta</taxon>
        <taxon>Tracheophyta</taxon>
        <taxon>Spermatophyta</taxon>
        <taxon>Magnoliopsida</taxon>
        <taxon>eudicotyledons</taxon>
        <taxon>Gunneridae</taxon>
        <taxon>Pentapetalae</taxon>
        <taxon>asterids</taxon>
        <taxon>lamiids</taxon>
        <taxon>Lamiales</taxon>
        <taxon>Oleaceae</taxon>
        <taxon>Forsythieae</taxon>
        <taxon>Forsythia</taxon>
    </lineage>
</organism>
<dbReference type="AlphaFoldDB" id="A0ABD1T9Z5"/>
<dbReference type="Proteomes" id="UP001604277">
    <property type="component" value="Unassembled WGS sequence"/>
</dbReference>
<sequence length="107" mass="12221">MPLPHDGTYISRPSEKIINAPLNSPGSLNLYRALPRHAFDTLMAENHSDLQEILTYFRGSELQNYFTRILEDNLKTPNRKIIRSKTAAPGEETILESNTSSHRRITK</sequence>
<dbReference type="EMBL" id="JBFOLJ010000009">
    <property type="protein sequence ID" value="KAL2509565.1"/>
    <property type="molecule type" value="Genomic_DNA"/>
</dbReference>
<keyword evidence="3" id="KW-1185">Reference proteome</keyword>
<evidence type="ECO:0000313" key="3">
    <source>
        <dbReference type="Proteomes" id="UP001604277"/>
    </source>
</evidence>
<feature type="region of interest" description="Disordered" evidence="1">
    <location>
        <begin position="84"/>
        <end position="107"/>
    </location>
</feature>